<reference evidence="1 2" key="1">
    <citation type="submission" date="2020-05" db="EMBL/GenBank/DDBJ databases">
        <title>Ramlibacter rhizophilus sp. nov., isolated from rhizosphere soil of national flower Mugunghwa from South Korea.</title>
        <authorList>
            <person name="Zheng-Fei Y."/>
            <person name="Huan T."/>
        </authorList>
    </citation>
    <scope>NUCLEOTIDE SEQUENCE [LARGE SCALE GENOMIC DNA]</scope>
    <source>
        <strain evidence="1 2">H242</strain>
    </source>
</reference>
<keyword evidence="2" id="KW-1185">Reference proteome</keyword>
<organism evidence="1 2">
    <name type="scientific">Ramlibacter terrae</name>
    <dbReference type="NCBI Taxonomy" id="2732511"/>
    <lineage>
        <taxon>Bacteria</taxon>
        <taxon>Pseudomonadati</taxon>
        <taxon>Pseudomonadota</taxon>
        <taxon>Betaproteobacteria</taxon>
        <taxon>Burkholderiales</taxon>
        <taxon>Comamonadaceae</taxon>
        <taxon>Ramlibacter</taxon>
    </lineage>
</organism>
<proteinExistence type="predicted"/>
<accession>A0ABX6P1X0</accession>
<evidence type="ECO:0000313" key="2">
    <source>
        <dbReference type="Proteomes" id="UP000500826"/>
    </source>
</evidence>
<sequence>MHYSFSVLRAIGSSPDDVSRLLAHLTREGMPLYRCGTPDGYKTTEAAWLNPAAMQRRIEFALRVARGNLDPSDAEPPLPRLEELMANLGGPLVTPRTRELALQNKADAPLAVSLVLAGPGMMRR</sequence>
<gene>
    <name evidence="1" type="ORF">HK414_09960</name>
</gene>
<name>A0ABX6P1X0_9BURK</name>
<dbReference type="Proteomes" id="UP000500826">
    <property type="component" value="Chromosome"/>
</dbReference>
<dbReference type="Pfam" id="PF08811">
    <property type="entry name" value="DUF1800"/>
    <property type="match status" value="1"/>
</dbReference>
<protein>
    <submittedName>
        <fullName evidence="1">DUF1800 family protein</fullName>
    </submittedName>
</protein>
<reference evidence="1 2" key="2">
    <citation type="submission" date="2020-05" db="EMBL/GenBank/DDBJ databases">
        <authorList>
            <person name="Khan S.A."/>
            <person name="Jeon C.O."/>
            <person name="Chun B.H."/>
        </authorList>
    </citation>
    <scope>NUCLEOTIDE SEQUENCE [LARGE SCALE GENOMIC DNA]</scope>
    <source>
        <strain evidence="1 2">H242</strain>
    </source>
</reference>
<evidence type="ECO:0000313" key="1">
    <source>
        <dbReference type="EMBL" id="QJW84105.1"/>
    </source>
</evidence>
<dbReference type="EMBL" id="CP053418">
    <property type="protein sequence ID" value="QJW84105.1"/>
    <property type="molecule type" value="Genomic_DNA"/>
</dbReference>
<dbReference type="InterPro" id="IPR014917">
    <property type="entry name" value="DUF1800"/>
</dbReference>